<protein>
    <recommendedName>
        <fullName evidence="6">Origin recognition complex subunit 1</fullName>
    </recommendedName>
</protein>
<sequence length="551" mass="62441">MPSNETSNVRIILTPIKIVRDSTTGQWSTPKLKSDSLQKVKYNLRVRTPSTPVVSLSSPITKRETNHTPRPLTRASRQISFEKDKDEYEPNQSFSTDEDDDDDGDDDEDDDEDESSSSEDEKIISNNNNNRKSTLVSKGAPATKKIRPSFLPRMNTLTLNDLQNDDDGITSMDISTDVFAQARQRLLPTNLPEAPPCREQESNSIAAFITNKLDAQAGGALYVSGVPGVGKTAIVNKVVRELMLLSSDSDLPQFKYIFLNGMKLNKPEKIYNQLLQAIDENEIDRKRSSKMACKLLSKYFTDRINKKRQPTVLLLDEVDHLYTKNQTILYNMLEWPQQAYSKLIVIAIANTLDLPETMFKKKLQSRLGLNRVIFHPYTFKQLSEIVQARLGSDLSSLFDKDSLDLICRKVSSISGDVRRVLQICSQTLDMAQLDKSSKKVTLEHVQKTFERLYTSTRTICIRNLNPVQRKVLEAIQDELSYGKGREITTINAIYDRLDKNEYSFTDVRRICAQLSACGLLLLDKTSTSIARQSVRLSMPIHLLIFALKNNT</sequence>
<keyword evidence="3 6" id="KW-0235">DNA replication</keyword>
<evidence type="ECO:0000256" key="4">
    <source>
        <dbReference type="ARBA" id="ARBA00023125"/>
    </source>
</evidence>
<dbReference type="GO" id="GO:0016887">
    <property type="term" value="F:ATP hydrolysis activity"/>
    <property type="evidence" value="ECO:0007669"/>
    <property type="project" value="InterPro"/>
</dbReference>
<comment type="function">
    <text evidence="6">Component of the origin recognition complex (ORC) that binds origins of replication. DNA-binding is ATP-dependent, however specific DNA sequences that define origins of replication have not been identified so far. ORC is required to assemble the pre-replication complex necessary to initiate DNA replication.</text>
</comment>
<dbReference type="GO" id="GO:0005664">
    <property type="term" value="C:nuclear origin of replication recognition complex"/>
    <property type="evidence" value="ECO:0007669"/>
    <property type="project" value="TreeGrafter"/>
</dbReference>
<feature type="domain" description="AAA+ ATPase" evidence="8">
    <location>
        <begin position="217"/>
        <end position="379"/>
    </location>
</feature>
<keyword evidence="6" id="KW-0067">ATP-binding</keyword>
<comment type="subcellular location">
    <subcellularLocation>
        <location evidence="1 6">Nucleus</location>
    </subcellularLocation>
</comment>
<evidence type="ECO:0000256" key="1">
    <source>
        <dbReference type="ARBA" id="ARBA00004123"/>
    </source>
</evidence>
<proteinExistence type="inferred from homology"/>
<feature type="compositionally biased region" description="Acidic residues" evidence="7">
    <location>
        <begin position="96"/>
        <end position="118"/>
    </location>
</feature>
<dbReference type="InterPro" id="IPR003959">
    <property type="entry name" value="ATPase_AAA_core"/>
</dbReference>
<dbReference type="GO" id="GO:0003688">
    <property type="term" value="F:DNA replication origin binding"/>
    <property type="evidence" value="ECO:0007669"/>
    <property type="project" value="TreeGrafter"/>
</dbReference>
<dbReference type="Proteomes" id="UP000663865">
    <property type="component" value="Unassembled WGS sequence"/>
</dbReference>
<reference evidence="9" key="1">
    <citation type="submission" date="2021-02" db="EMBL/GenBank/DDBJ databases">
        <authorList>
            <person name="Nowell W R."/>
        </authorList>
    </citation>
    <scope>NUCLEOTIDE SEQUENCE</scope>
</reference>
<dbReference type="EMBL" id="CAJNYV010002620">
    <property type="protein sequence ID" value="CAF3490001.1"/>
    <property type="molecule type" value="Genomic_DNA"/>
</dbReference>
<feature type="region of interest" description="Disordered" evidence="7">
    <location>
        <begin position="50"/>
        <end position="149"/>
    </location>
</feature>
<dbReference type="Gene3D" id="1.10.8.60">
    <property type="match status" value="1"/>
</dbReference>
<evidence type="ECO:0000256" key="2">
    <source>
        <dbReference type="ARBA" id="ARBA00008398"/>
    </source>
</evidence>
<dbReference type="GO" id="GO:0005524">
    <property type="term" value="F:ATP binding"/>
    <property type="evidence" value="ECO:0007669"/>
    <property type="project" value="UniProtKB-KW"/>
</dbReference>
<keyword evidence="5 6" id="KW-0539">Nucleus</keyword>
<dbReference type="PANTHER" id="PTHR10763">
    <property type="entry name" value="CELL DIVISION CONTROL PROTEIN 6-RELATED"/>
    <property type="match status" value="1"/>
</dbReference>
<evidence type="ECO:0000256" key="5">
    <source>
        <dbReference type="ARBA" id="ARBA00023242"/>
    </source>
</evidence>
<dbReference type="AlphaFoldDB" id="A0A818GCV9"/>
<accession>A0A818GCV9</accession>
<gene>
    <name evidence="9" type="ORF">KIK155_LOCUS15082</name>
    <name evidence="10" type="ORF">TOA249_LOCUS21887</name>
</gene>
<dbReference type="SUPFAM" id="SSF52540">
    <property type="entry name" value="P-loop containing nucleoside triphosphate hydrolases"/>
    <property type="match status" value="1"/>
</dbReference>
<dbReference type="InterPro" id="IPR050311">
    <property type="entry name" value="ORC1/CDC6"/>
</dbReference>
<dbReference type="Pfam" id="PF00004">
    <property type="entry name" value="AAA"/>
    <property type="match status" value="1"/>
</dbReference>
<dbReference type="GO" id="GO:0006270">
    <property type="term" value="P:DNA replication initiation"/>
    <property type="evidence" value="ECO:0007669"/>
    <property type="project" value="TreeGrafter"/>
</dbReference>
<dbReference type="CDD" id="cd00009">
    <property type="entry name" value="AAA"/>
    <property type="match status" value="1"/>
</dbReference>
<dbReference type="GO" id="GO:0033314">
    <property type="term" value="P:mitotic DNA replication checkpoint signaling"/>
    <property type="evidence" value="ECO:0007669"/>
    <property type="project" value="TreeGrafter"/>
</dbReference>
<comment type="caution">
    <text evidence="9">The sequence shown here is derived from an EMBL/GenBank/DDBJ whole genome shotgun (WGS) entry which is preliminary data.</text>
</comment>
<evidence type="ECO:0000259" key="8">
    <source>
        <dbReference type="SMART" id="SM00382"/>
    </source>
</evidence>
<name>A0A818GCV9_9BILA</name>
<comment type="similarity">
    <text evidence="2 6">Belongs to the ORC1 family.</text>
</comment>
<comment type="subunit">
    <text evidence="6">ORC is composed of six subunits.</text>
</comment>
<dbReference type="InterPro" id="IPR003593">
    <property type="entry name" value="AAA+_ATPase"/>
</dbReference>
<dbReference type="Proteomes" id="UP000663838">
    <property type="component" value="Unassembled WGS sequence"/>
</dbReference>
<keyword evidence="6" id="KW-0547">Nucleotide-binding</keyword>
<evidence type="ECO:0000313" key="10">
    <source>
        <dbReference type="EMBL" id="CAF4776336.1"/>
    </source>
</evidence>
<keyword evidence="4 6" id="KW-0238">DNA-binding</keyword>
<feature type="compositionally biased region" description="Low complexity" evidence="7">
    <location>
        <begin position="50"/>
        <end position="60"/>
    </location>
</feature>
<dbReference type="SMART" id="SM00382">
    <property type="entry name" value="AAA"/>
    <property type="match status" value="1"/>
</dbReference>
<dbReference type="InterPro" id="IPR027417">
    <property type="entry name" value="P-loop_NTPase"/>
</dbReference>
<dbReference type="Gene3D" id="3.40.50.300">
    <property type="entry name" value="P-loop containing nucleotide triphosphate hydrolases"/>
    <property type="match status" value="1"/>
</dbReference>
<evidence type="ECO:0000256" key="6">
    <source>
        <dbReference type="RuleBase" id="RU365058"/>
    </source>
</evidence>
<evidence type="ECO:0000256" key="3">
    <source>
        <dbReference type="ARBA" id="ARBA00022705"/>
    </source>
</evidence>
<evidence type="ECO:0000256" key="7">
    <source>
        <dbReference type="SAM" id="MobiDB-lite"/>
    </source>
</evidence>
<evidence type="ECO:0000313" key="11">
    <source>
        <dbReference type="Proteomes" id="UP000663865"/>
    </source>
</evidence>
<organism evidence="9 11">
    <name type="scientific">Rotaria socialis</name>
    <dbReference type="NCBI Taxonomy" id="392032"/>
    <lineage>
        <taxon>Eukaryota</taxon>
        <taxon>Metazoa</taxon>
        <taxon>Spiralia</taxon>
        <taxon>Gnathifera</taxon>
        <taxon>Rotifera</taxon>
        <taxon>Eurotatoria</taxon>
        <taxon>Bdelloidea</taxon>
        <taxon>Philodinida</taxon>
        <taxon>Philodinidae</taxon>
        <taxon>Rotaria</taxon>
    </lineage>
</organism>
<dbReference type="PANTHER" id="PTHR10763:SF23">
    <property type="entry name" value="ORIGIN RECOGNITION COMPLEX SUBUNIT 1"/>
    <property type="match status" value="1"/>
</dbReference>
<dbReference type="EMBL" id="CAJOBS010001938">
    <property type="protein sequence ID" value="CAF4776336.1"/>
    <property type="molecule type" value="Genomic_DNA"/>
</dbReference>
<evidence type="ECO:0000313" key="9">
    <source>
        <dbReference type="EMBL" id="CAF3490001.1"/>
    </source>
</evidence>